<reference evidence="2" key="1">
    <citation type="submission" date="2010-12" db="EMBL/GenBank/DDBJ databases">
        <title>Complete sequence of Variovorax paradoxus EPS.</title>
        <authorList>
            <consortium name="US DOE Joint Genome Institute"/>
            <person name="Lucas S."/>
            <person name="Copeland A."/>
            <person name="Lapidus A."/>
            <person name="Cheng J.-F."/>
            <person name="Goodwin L."/>
            <person name="Pitluck S."/>
            <person name="Teshima H."/>
            <person name="Detter J.C."/>
            <person name="Han C."/>
            <person name="Tapia R."/>
            <person name="Land M."/>
            <person name="Hauser L."/>
            <person name="Kyrpides N."/>
            <person name="Ivanova N."/>
            <person name="Ovchinnikova G."/>
            <person name="Orwin P."/>
            <person name="Han J.-I.G."/>
            <person name="Woyke T."/>
        </authorList>
    </citation>
    <scope>NUCLEOTIDE SEQUENCE [LARGE SCALE GENOMIC DNA]</scope>
    <source>
        <strain evidence="2">EPS</strain>
    </source>
</reference>
<dbReference type="KEGG" id="vpe:Varpa_2019"/>
<proteinExistence type="predicted"/>
<evidence type="ECO:0000313" key="2">
    <source>
        <dbReference type="Proteomes" id="UP000008917"/>
    </source>
</evidence>
<dbReference type="EMBL" id="CP002417">
    <property type="protein sequence ID" value="ADU36227.1"/>
    <property type="molecule type" value="Genomic_DNA"/>
</dbReference>
<dbReference type="RefSeq" id="WP_013540465.1">
    <property type="nucleotide sequence ID" value="NC_014931.1"/>
</dbReference>
<name>E6V9T9_VARPE</name>
<dbReference type="AlphaFoldDB" id="E6V9T9"/>
<sequence length="142" mass="14193">MKLSIAQRNSMLAKLKADLDGGEIRIYAGAIPDDAEDAIGGATLLVTIKNGGSGLTFAAPSDGVMLKAAGETWSGTSVATGTASFYRHVLSADDGSASASALRLQGSVGLAGADMNLTSVALVSGVTAPPITYYNVGSPKGM</sequence>
<accession>E6V9T9</accession>
<dbReference type="STRING" id="595537.Varpa_2019"/>
<protein>
    <submittedName>
        <fullName evidence="1">Uncharacterized protein</fullName>
    </submittedName>
</protein>
<reference evidence="1 2" key="2">
    <citation type="journal article" date="2013" name="Genome Announc.">
        <title>Genome of the Root-Associated Plant Growth-Promoting Bacterium Variovorax paradoxus Strain EPS.</title>
        <authorList>
            <person name="Han J.I."/>
            <person name="Spain J.C."/>
            <person name="Leadbetter J.R."/>
            <person name="Ovchinnikova G."/>
            <person name="Goodwin L.A."/>
            <person name="Han C.S."/>
            <person name="Woyke T."/>
            <person name="Davenport K.W."/>
            <person name="Orwin P.M."/>
        </authorList>
    </citation>
    <scope>NUCLEOTIDE SEQUENCE [LARGE SCALE GENOMIC DNA]</scope>
    <source>
        <strain evidence="1 2">EPS</strain>
    </source>
</reference>
<organism evidence="1 2">
    <name type="scientific">Variovorax paradoxus (strain EPS)</name>
    <dbReference type="NCBI Taxonomy" id="595537"/>
    <lineage>
        <taxon>Bacteria</taxon>
        <taxon>Pseudomonadati</taxon>
        <taxon>Pseudomonadota</taxon>
        <taxon>Betaproteobacteria</taxon>
        <taxon>Burkholderiales</taxon>
        <taxon>Comamonadaceae</taxon>
        <taxon>Variovorax</taxon>
    </lineage>
</organism>
<dbReference type="HOGENOM" id="CLU_144046_0_0_4"/>
<gene>
    <name evidence="1" type="ordered locus">Varpa_2019</name>
</gene>
<evidence type="ECO:0000313" key="1">
    <source>
        <dbReference type="EMBL" id="ADU36227.1"/>
    </source>
</evidence>
<dbReference type="eggNOG" id="ENOG50335GX">
    <property type="taxonomic scope" value="Bacteria"/>
</dbReference>
<dbReference type="Proteomes" id="UP000008917">
    <property type="component" value="Chromosome"/>
</dbReference>